<gene>
    <name evidence="2" type="ORF">GA0070624_5329</name>
</gene>
<organism evidence="2 3">
    <name type="scientific">Micromonospora rhizosphaerae</name>
    <dbReference type="NCBI Taxonomy" id="568872"/>
    <lineage>
        <taxon>Bacteria</taxon>
        <taxon>Bacillati</taxon>
        <taxon>Actinomycetota</taxon>
        <taxon>Actinomycetes</taxon>
        <taxon>Micromonosporales</taxon>
        <taxon>Micromonosporaceae</taxon>
        <taxon>Micromonospora</taxon>
    </lineage>
</organism>
<dbReference type="Gene3D" id="3.20.20.150">
    <property type="entry name" value="Divalent-metal-dependent TIM barrel enzymes"/>
    <property type="match status" value="1"/>
</dbReference>
<sequence>MRLAMCNEGFENEPLDIAFDRLAQAGYTGVELAPYTLGPDPDQLTRADRRKIRAMAHDRGLSITGLHWLLARTQGMHVSTDDPATEKRTLQYLRALTELCGDLGGEVLVFGSPGQRSTPPGMSAETARKRALQTFGAWAALAEQVGVTVCLEALPAEETDFMNTTAEVVGLVEAVRSPALRMVLDVKSMSSERTPIPELIDLAAPHLAYVQANDANRRGPGFGDTDFVPIFKALGGVGYDGWISVEAFDFSPSVDEMAAASRQYLATAAAEAGVRL</sequence>
<name>A0A1C6T215_9ACTN</name>
<dbReference type="GO" id="GO:0016853">
    <property type="term" value="F:isomerase activity"/>
    <property type="evidence" value="ECO:0007669"/>
    <property type="project" value="UniProtKB-KW"/>
</dbReference>
<keyword evidence="3" id="KW-1185">Reference proteome</keyword>
<dbReference type="Proteomes" id="UP000199413">
    <property type="component" value="Unassembled WGS sequence"/>
</dbReference>
<dbReference type="InterPro" id="IPR050312">
    <property type="entry name" value="IolE/XylAMocC-like"/>
</dbReference>
<accession>A0A1C6T215</accession>
<dbReference type="AlphaFoldDB" id="A0A1C6T215"/>
<feature type="domain" description="Xylose isomerase-like TIM barrel" evidence="1">
    <location>
        <begin position="19"/>
        <end position="264"/>
    </location>
</feature>
<dbReference type="STRING" id="568872.GA0070624_5329"/>
<proteinExistence type="predicted"/>
<dbReference type="InterPro" id="IPR036237">
    <property type="entry name" value="Xyl_isomerase-like_sf"/>
</dbReference>
<dbReference type="EMBL" id="FMHV01000002">
    <property type="protein sequence ID" value="SCL35689.1"/>
    <property type="molecule type" value="Genomic_DNA"/>
</dbReference>
<evidence type="ECO:0000313" key="3">
    <source>
        <dbReference type="Proteomes" id="UP000199413"/>
    </source>
</evidence>
<dbReference type="Pfam" id="PF01261">
    <property type="entry name" value="AP_endonuc_2"/>
    <property type="match status" value="1"/>
</dbReference>
<protein>
    <submittedName>
        <fullName evidence="2">Sugar phosphate isomerase/epimerase</fullName>
    </submittedName>
</protein>
<dbReference type="PANTHER" id="PTHR12110">
    <property type="entry name" value="HYDROXYPYRUVATE ISOMERASE"/>
    <property type="match status" value="1"/>
</dbReference>
<dbReference type="RefSeq" id="WP_091345619.1">
    <property type="nucleotide sequence ID" value="NZ_FMHV01000002.1"/>
</dbReference>
<dbReference type="SUPFAM" id="SSF51658">
    <property type="entry name" value="Xylose isomerase-like"/>
    <property type="match status" value="1"/>
</dbReference>
<reference evidence="3" key="1">
    <citation type="submission" date="2016-06" db="EMBL/GenBank/DDBJ databases">
        <authorList>
            <person name="Varghese N."/>
            <person name="Submissions Spin"/>
        </authorList>
    </citation>
    <scope>NUCLEOTIDE SEQUENCE [LARGE SCALE GENOMIC DNA]</scope>
    <source>
        <strain evidence="3">DSM 45431</strain>
    </source>
</reference>
<dbReference type="PANTHER" id="PTHR12110:SF21">
    <property type="entry name" value="XYLOSE ISOMERASE-LIKE TIM BARREL DOMAIN-CONTAINING PROTEIN"/>
    <property type="match status" value="1"/>
</dbReference>
<evidence type="ECO:0000259" key="1">
    <source>
        <dbReference type="Pfam" id="PF01261"/>
    </source>
</evidence>
<keyword evidence="2" id="KW-0413">Isomerase</keyword>
<dbReference type="OrthoDB" id="9815124at2"/>
<dbReference type="InterPro" id="IPR013022">
    <property type="entry name" value="Xyl_isomerase-like_TIM-brl"/>
</dbReference>
<evidence type="ECO:0000313" key="2">
    <source>
        <dbReference type="EMBL" id="SCL35689.1"/>
    </source>
</evidence>